<protein>
    <submittedName>
        <fullName evidence="2">Ribonuclease II</fullName>
    </submittedName>
</protein>
<dbReference type="GO" id="GO:0004540">
    <property type="term" value="F:RNA nuclease activity"/>
    <property type="evidence" value="ECO:0007669"/>
    <property type="project" value="InterPro"/>
</dbReference>
<evidence type="ECO:0000313" key="2">
    <source>
        <dbReference type="EMBL" id="AVY93695.1"/>
    </source>
</evidence>
<sequence length="620" mass="68918">MATNVFYEEDGGFKVGAVLTDNDTSLQVEAPHGKRSKIKSAAILLRFSSALADFLPAAEQQAAEIDIDFLWECCGDAEFDAATLAEDYFGHKPSALESAAIALRVHGAPMYFYKKGKGRYKAAPHEALQAALAGIEKKKRQQQQIDGWVDACRAGQLPEEWKPHLMSLLWRPDKNTLEWKGLEAASKALQVSPLKLVAERGGISSVPDYLLAGFIMEHFPRGRGFPVFEAVEMPAGLPDAGVEAFSIDDSATTEIDDALSLTRLDNGNWRIGVHIAAPTLGVGPDSDVEKLVFQRLSTVYFPGEKITMLPDSLVQQFTLAEGRHCPAVSVYFEVAPDDYRILGHESRVDSVKITANLRHDWLETVFNEDTLAHDPGRDYPYKHELRVLWEFANALEVGRGKADSNQQQRLDYNFAIVDGKVVLTPRRRGAPMDKLVSELMILANATWGGDLAAAGIPAMYRAQTAGKVRMTTAAEPHVGLGVPQYAWSTSPLRRAADFVNQQQIVAMVRGETPRYKRGDPDLFARLRDFDVAYNAYGDFQYQMERFWCLRWFSQENVSDITAQWIKDDLVRLDGLPMATRVAGLPEMASGERVRLQVARIDELALEIEFRVLGKVTPESA</sequence>
<dbReference type="PANTHER" id="PTHR23355">
    <property type="entry name" value="RIBONUCLEASE"/>
    <property type="match status" value="1"/>
</dbReference>
<keyword evidence="3" id="KW-1185">Reference proteome</keyword>
<organism evidence="2 3">
    <name type="scientific">Microvirgula aerodenitrificans</name>
    <dbReference type="NCBI Taxonomy" id="57480"/>
    <lineage>
        <taxon>Bacteria</taxon>
        <taxon>Pseudomonadati</taxon>
        <taxon>Pseudomonadota</taxon>
        <taxon>Betaproteobacteria</taxon>
        <taxon>Neisseriales</taxon>
        <taxon>Aquaspirillaceae</taxon>
        <taxon>Microvirgula</taxon>
    </lineage>
</organism>
<dbReference type="STRING" id="1122240.GCA_000620105_01300"/>
<proteinExistence type="predicted"/>
<dbReference type="PANTHER" id="PTHR23355:SF9">
    <property type="entry name" value="DIS3-LIKE EXONUCLEASE 2"/>
    <property type="match status" value="1"/>
</dbReference>
<dbReference type="KEGG" id="maer:DAI18_06275"/>
<dbReference type="InterPro" id="IPR001900">
    <property type="entry name" value="RNase_II/R"/>
</dbReference>
<dbReference type="GO" id="GO:0003723">
    <property type="term" value="F:RNA binding"/>
    <property type="evidence" value="ECO:0007669"/>
    <property type="project" value="InterPro"/>
</dbReference>
<feature type="domain" description="RNB" evidence="1">
    <location>
        <begin position="237"/>
        <end position="510"/>
    </location>
</feature>
<dbReference type="OrthoDB" id="5288992at2"/>
<dbReference type="InterPro" id="IPR012340">
    <property type="entry name" value="NA-bd_OB-fold"/>
</dbReference>
<dbReference type="Proteomes" id="UP000244173">
    <property type="component" value="Chromosome"/>
</dbReference>
<evidence type="ECO:0000259" key="1">
    <source>
        <dbReference type="SMART" id="SM00955"/>
    </source>
</evidence>
<dbReference type="RefSeq" id="WP_107888953.1">
    <property type="nucleotide sequence ID" value="NZ_CP028519.1"/>
</dbReference>
<reference evidence="2 3" key="1">
    <citation type="submission" date="2018-04" db="EMBL/GenBank/DDBJ databases">
        <title>Denitrifier Microvirgula.</title>
        <authorList>
            <person name="Anderson E."/>
            <person name="Jang J."/>
            <person name="Ishii S."/>
        </authorList>
    </citation>
    <scope>NUCLEOTIDE SEQUENCE [LARGE SCALE GENOMIC DNA]</scope>
    <source>
        <strain evidence="2 3">BE2.4</strain>
    </source>
</reference>
<accession>A0A2S0P8N3</accession>
<evidence type="ECO:0000313" key="3">
    <source>
        <dbReference type="Proteomes" id="UP000244173"/>
    </source>
</evidence>
<dbReference type="EMBL" id="CP028519">
    <property type="protein sequence ID" value="AVY93695.1"/>
    <property type="molecule type" value="Genomic_DNA"/>
</dbReference>
<dbReference type="AlphaFoldDB" id="A0A2S0P8N3"/>
<dbReference type="SUPFAM" id="SSF50249">
    <property type="entry name" value="Nucleic acid-binding proteins"/>
    <property type="match status" value="1"/>
</dbReference>
<name>A0A2S0P8N3_9NEIS</name>
<dbReference type="Pfam" id="PF00773">
    <property type="entry name" value="RNB"/>
    <property type="match status" value="1"/>
</dbReference>
<dbReference type="GO" id="GO:0005829">
    <property type="term" value="C:cytosol"/>
    <property type="evidence" value="ECO:0007669"/>
    <property type="project" value="TreeGrafter"/>
</dbReference>
<dbReference type="GO" id="GO:0006402">
    <property type="term" value="P:mRNA catabolic process"/>
    <property type="evidence" value="ECO:0007669"/>
    <property type="project" value="TreeGrafter"/>
</dbReference>
<gene>
    <name evidence="2" type="ORF">DAI18_06275</name>
</gene>
<dbReference type="SMART" id="SM00955">
    <property type="entry name" value="RNB"/>
    <property type="match status" value="1"/>
</dbReference>
<dbReference type="InterPro" id="IPR050180">
    <property type="entry name" value="RNR_Ribonuclease"/>
</dbReference>